<dbReference type="EMBL" id="JACTAM010002458">
    <property type="protein sequence ID" value="KAI2644700.1"/>
    <property type="molecule type" value="Genomic_DNA"/>
</dbReference>
<dbReference type="InterPro" id="IPR000477">
    <property type="entry name" value="RT_dom"/>
</dbReference>
<dbReference type="EC" id="3.1.26.4" evidence="3"/>
<evidence type="ECO:0000259" key="14">
    <source>
        <dbReference type="PROSITE" id="PS50878"/>
    </source>
</evidence>
<comment type="subcellular location">
    <subcellularLocation>
        <location evidence="1">Nucleus</location>
    </subcellularLocation>
</comment>
<dbReference type="InterPro" id="IPR000953">
    <property type="entry name" value="Chromo/chromo_shadow_dom"/>
</dbReference>
<proteinExistence type="inferred from homology"/>
<dbReference type="Gene3D" id="3.10.10.10">
    <property type="entry name" value="HIV Type 1 Reverse Transcriptase, subunit A, domain 1"/>
    <property type="match status" value="1"/>
</dbReference>
<dbReference type="Proteomes" id="UP000830375">
    <property type="component" value="Unassembled WGS sequence"/>
</dbReference>
<feature type="compositionally biased region" description="Gly residues" evidence="12">
    <location>
        <begin position="1152"/>
        <end position="1163"/>
    </location>
</feature>
<protein>
    <recommendedName>
        <fullName evidence="11">Gypsy retrotransposon integrase-like protein 1</fullName>
        <ecNumber evidence="4">2.7.7.49</ecNumber>
        <ecNumber evidence="3">3.1.26.4</ecNumber>
    </recommendedName>
</protein>
<evidence type="ECO:0000256" key="11">
    <source>
        <dbReference type="ARBA" id="ARBA00039658"/>
    </source>
</evidence>
<dbReference type="Pfam" id="PF03732">
    <property type="entry name" value="Retrotrans_gag"/>
    <property type="match status" value="1"/>
</dbReference>
<dbReference type="SUPFAM" id="SSF54160">
    <property type="entry name" value="Chromo domain-like"/>
    <property type="match status" value="1"/>
</dbReference>
<dbReference type="Gene3D" id="1.10.340.70">
    <property type="match status" value="1"/>
</dbReference>
<dbReference type="SUPFAM" id="SSF53098">
    <property type="entry name" value="Ribonuclease H-like"/>
    <property type="match status" value="1"/>
</dbReference>
<dbReference type="Pfam" id="PF00665">
    <property type="entry name" value="rve"/>
    <property type="match status" value="1"/>
</dbReference>
<dbReference type="InterPro" id="IPR005162">
    <property type="entry name" value="Retrotrans_gag_dom"/>
</dbReference>
<dbReference type="Pfam" id="PF17921">
    <property type="entry name" value="Integrase_H2C2"/>
    <property type="match status" value="1"/>
</dbReference>
<evidence type="ECO:0000256" key="2">
    <source>
        <dbReference type="ARBA" id="ARBA00010879"/>
    </source>
</evidence>
<dbReference type="Pfam" id="PF08284">
    <property type="entry name" value="RVP_2"/>
    <property type="match status" value="1"/>
</dbReference>
<evidence type="ECO:0000259" key="15">
    <source>
        <dbReference type="PROSITE" id="PS50994"/>
    </source>
</evidence>
<evidence type="ECO:0000256" key="5">
    <source>
        <dbReference type="ARBA" id="ARBA00022679"/>
    </source>
</evidence>
<evidence type="ECO:0000256" key="6">
    <source>
        <dbReference type="ARBA" id="ARBA00022695"/>
    </source>
</evidence>
<organism evidence="16 17">
    <name type="scientific">Labeo rohita</name>
    <name type="common">Indian major carp</name>
    <name type="synonym">Cyprinus rohita</name>
    <dbReference type="NCBI Taxonomy" id="84645"/>
    <lineage>
        <taxon>Eukaryota</taxon>
        <taxon>Metazoa</taxon>
        <taxon>Chordata</taxon>
        <taxon>Craniata</taxon>
        <taxon>Vertebrata</taxon>
        <taxon>Euteleostomi</taxon>
        <taxon>Actinopterygii</taxon>
        <taxon>Neopterygii</taxon>
        <taxon>Teleostei</taxon>
        <taxon>Ostariophysi</taxon>
        <taxon>Cypriniformes</taxon>
        <taxon>Cyprinidae</taxon>
        <taxon>Labeoninae</taxon>
        <taxon>Labeonini</taxon>
        <taxon>Labeo</taxon>
    </lineage>
</organism>
<keyword evidence="5" id="KW-0808">Transferase</keyword>
<feature type="region of interest" description="Disordered" evidence="12">
    <location>
        <begin position="142"/>
        <end position="218"/>
    </location>
</feature>
<gene>
    <name evidence="16" type="ORF">H4Q32_028840</name>
</gene>
<evidence type="ECO:0000313" key="16">
    <source>
        <dbReference type="EMBL" id="KAI2644700.1"/>
    </source>
</evidence>
<feature type="domain" description="Reverse transcriptase" evidence="14">
    <location>
        <begin position="414"/>
        <end position="594"/>
    </location>
</feature>
<evidence type="ECO:0000256" key="3">
    <source>
        <dbReference type="ARBA" id="ARBA00012180"/>
    </source>
</evidence>
<evidence type="ECO:0000256" key="7">
    <source>
        <dbReference type="ARBA" id="ARBA00022722"/>
    </source>
</evidence>
<keyword evidence="9" id="KW-0378">Hydrolase</keyword>
<evidence type="ECO:0000259" key="13">
    <source>
        <dbReference type="PROSITE" id="PS50013"/>
    </source>
</evidence>
<dbReference type="InterPro" id="IPR043502">
    <property type="entry name" value="DNA/RNA_pol_sf"/>
</dbReference>
<feature type="region of interest" description="Disordered" evidence="12">
    <location>
        <begin position="1144"/>
        <end position="1163"/>
    </location>
</feature>
<dbReference type="PANTHER" id="PTHR37984:SF5">
    <property type="entry name" value="PROTEIN NYNRIN-LIKE"/>
    <property type="match status" value="1"/>
</dbReference>
<evidence type="ECO:0000256" key="8">
    <source>
        <dbReference type="ARBA" id="ARBA00022759"/>
    </source>
</evidence>
<evidence type="ECO:0000313" key="17">
    <source>
        <dbReference type="Proteomes" id="UP000830375"/>
    </source>
</evidence>
<sequence length="1215" mass="134619">MDPVPDRSRIALLTSLLTGQAAEWATAVLRADGDSAHSYPAFTTELRTAFQHPESGVEVDSRLYHLKQGGRSVSKYTTEFRTLAIQTTWSDAALRTAFYEGLSTRLKDELAVRELPATLEGMIQLALRVDQRMSHSAKSVFRSFTGSTSHQRSPESSTFHAVAASPPPPPVASEAHSSGAGEPMQIGHTSLPPSCHLPSASGKRTDQVKRGRSSSGPNIAKTYPGSAISWLLLQVSILLGHQWIVTTAFVDSGAAGNFIDQAYAAQLGIVTEVLSQPLNITAIDGRPLNFSPITHRTKDLTLIIDSHSETIQLYITKISSPPIILGHPWLVTHDPFISWTSNRIVHWGATCQELCLRAKVGTCSGESEASDVDHGAIPVQYRDLAEVFSKRSAARLPPHRPYDLAIDVVPGAVPPRGHLYSERTPSDGRGSSSSRRRTGVSAPVSTIGDLNQITIKNRHPLPLTNTALDALSGAHFFTKLDLRSAYNLVRIREGDEWKTAFITPTGHYETLVMPFGLCNSPAVFQHFINDVLRDMLGRWCYAYLDDILIYSKTLEEHTQHVRAVLQRLLAHQLFCKLEKCAFHQHTTTFLGFVISAQGVAMDPQKLEAVRSWPLPTSLKQLQHFLGFANFYRRFIRGFSSTAAPLTALTKPSRGEFHLTPEATQAFKTLWHQFTVWTDHQNLTVIRQTKQLNPRQARWALFFEHFNFHLSYRPGSKNTKADALSRQHQKDTITSEPAPVLPPHLILAPLRWGLEERVRQGHSQEPPPSDTPTGRLFVPSALRQEVLQWGQDSTLAGHPGVQRTANFIARAFWWRTLRRDVQEYVQACNICARSKNINAPSTGELQPLPVPKRPWTHISLDFVTGLPDSQGKNTILTIVDRFSKAVHLVALPGLPSAKTTAELILEHIVRLHGFPKDIVSDRGPQFMAKFWQAFCCLVGTTSSLSSGEHQGSWASYLVWAELSNNLHTSSTTGLSPFEVCFGFQPPIFEHQEPEVEVPSAQQLVRRCRRLWNHARAAIQRTNRLYIIQHRCRHPPGRLFHVDHSPIKPCHLPAPAACFPPDPSSLPPISTKTCFLFSSVSPDSHSPPPPRIIDGGPAYTVRRILDSRHRGIQYLVDWEGYGPEERSWVPGRFILDPALIQDYRRRVSTSPGPSGAGPGGGGGGGTVTCTGSRLISSPISTHINCVVYLLIRVPPRLSSPSPYTGTLFDHSFPVLPP</sequence>
<dbReference type="InterPro" id="IPR023780">
    <property type="entry name" value="Chromo_domain"/>
</dbReference>
<dbReference type="Gene3D" id="3.30.70.270">
    <property type="match status" value="2"/>
</dbReference>
<dbReference type="Pfam" id="PF00385">
    <property type="entry name" value="Chromo"/>
    <property type="match status" value="1"/>
</dbReference>
<dbReference type="Pfam" id="PF17917">
    <property type="entry name" value="RT_RNaseH"/>
    <property type="match status" value="1"/>
</dbReference>
<keyword evidence="7" id="KW-0540">Nuclease</keyword>
<evidence type="ECO:0000256" key="1">
    <source>
        <dbReference type="ARBA" id="ARBA00004123"/>
    </source>
</evidence>
<dbReference type="PANTHER" id="PTHR37984">
    <property type="entry name" value="PROTEIN CBG26694"/>
    <property type="match status" value="1"/>
</dbReference>
<comment type="caution">
    <text evidence="16">The sequence shown here is derived from an EMBL/GenBank/DDBJ whole genome shotgun (WGS) entry which is preliminary data.</text>
</comment>
<feature type="compositionally biased region" description="Polar residues" evidence="12">
    <location>
        <begin position="142"/>
        <end position="159"/>
    </location>
</feature>
<dbReference type="CDD" id="cd00303">
    <property type="entry name" value="retropepsin_like"/>
    <property type="match status" value="1"/>
</dbReference>
<evidence type="ECO:0000256" key="12">
    <source>
        <dbReference type="SAM" id="MobiDB-lite"/>
    </source>
</evidence>
<dbReference type="InterPro" id="IPR012337">
    <property type="entry name" value="RNaseH-like_sf"/>
</dbReference>
<keyword evidence="6" id="KW-0548">Nucleotidyltransferase</keyword>
<dbReference type="PROSITE" id="PS50013">
    <property type="entry name" value="CHROMO_2"/>
    <property type="match status" value="1"/>
</dbReference>
<evidence type="ECO:0000256" key="4">
    <source>
        <dbReference type="ARBA" id="ARBA00012493"/>
    </source>
</evidence>
<dbReference type="InterPro" id="IPR001584">
    <property type="entry name" value="Integrase_cat-core"/>
</dbReference>
<dbReference type="PROSITE" id="PS50994">
    <property type="entry name" value="INTEGRASE"/>
    <property type="match status" value="1"/>
</dbReference>
<dbReference type="InterPro" id="IPR021109">
    <property type="entry name" value="Peptidase_aspartic_dom_sf"/>
</dbReference>
<dbReference type="PROSITE" id="PS50878">
    <property type="entry name" value="RT_POL"/>
    <property type="match status" value="1"/>
</dbReference>
<dbReference type="Pfam" id="PF00078">
    <property type="entry name" value="RVT_1"/>
    <property type="match status" value="1"/>
</dbReference>
<dbReference type="InterPro" id="IPR036397">
    <property type="entry name" value="RNaseH_sf"/>
</dbReference>
<dbReference type="Gene3D" id="2.40.70.10">
    <property type="entry name" value="Acid Proteases"/>
    <property type="match status" value="1"/>
</dbReference>
<comment type="similarity">
    <text evidence="2">Belongs to the beta type-B retroviral polymerase family. HERV class-II K(HML-2) pol subfamily.</text>
</comment>
<dbReference type="InterPro" id="IPR016197">
    <property type="entry name" value="Chromo-like_dom_sf"/>
</dbReference>
<dbReference type="SUPFAM" id="SSF56672">
    <property type="entry name" value="DNA/RNA polymerases"/>
    <property type="match status" value="1"/>
</dbReference>
<dbReference type="InterPro" id="IPR041373">
    <property type="entry name" value="RT_RNaseH"/>
</dbReference>
<dbReference type="InterPro" id="IPR041588">
    <property type="entry name" value="Integrase_H2C2"/>
</dbReference>
<dbReference type="InterPro" id="IPR043128">
    <property type="entry name" value="Rev_trsase/Diguanyl_cyclase"/>
</dbReference>
<evidence type="ECO:0000256" key="9">
    <source>
        <dbReference type="ARBA" id="ARBA00022801"/>
    </source>
</evidence>
<accession>A0ABQ8L2S0</accession>
<evidence type="ECO:0000256" key="10">
    <source>
        <dbReference type="ARBA" id="ARBA00022918"/>
    </source>
</evidence>
<dbReference type="SMART" id="SM00298">
    <property type="entry name" value="CHROMO"/>
    <property type="match status" value="1"/>
</dbReference>
<feature type="region of interest" description="Disordered" evidence="12">
    <location>
        <begin position="417"/>
        <end position="442"/>
    </location>
</feature>
<dbReference type="Gene3D" id="3.30.420.10">
    <property type="entry name" value="Ribonuclease H-like superfamily/Ribonuclease H"/>
    <property type="match status" value="1"/>
</dbReference>
<feature type="domain" description="Chromo" evidence="13">
    <location>
        <begin position="1097"/>
        <end position="1153"/>
    </location>
</feature>
<dbReference type="Gene3D" id="2.40.50.40">
    <property type="match status" value="1"/>
</dbReference>
<keyword evidence="17" id="KW-1185">Reference proteome</keyword>
<keyword evidence="8" id="KW-0255">Endonuclease</keyword>
<dbReference type="CDD" id="cd01647">
    <property type="entry name" value="RT_LTR"/>
    <property type="match status" value="1"/>
</dbReference>
<feature type="domain" description="Integrase catalytic" evidence="15">
    <location>
        <begin position="849"/>
        <end position="944"/>
    </location>
</feature>
<dbReference type="EC" id="2.7.7.49" evidence="4"/>
<reference evidence="16 17" key="1">
    <citation type="submission" date="2022-01" db="EMBL/GenBank/DDBJ databases">
        <title>A high-quality chromosome-level genome assembly of rohu carp, Labeo rohita.</title>
        <authorList>
            <person name="Arick M.A. II"/>
            <person name="Hsu C.-Y."/>
            <person name="Magbanua Z."/>
            <person name="Pechanova O."/>
            <person name="Grover C."/>
            <person name="Miller E."/>
            <person name="Thrash A."/>
            <person name="Ezzel L."/>
            <person name="Alam S."/>
            <person name="Benzie J."/>
            <person name="Hamilton M."/>
            <person name="Karsi A."/>
            <person name="Lawrence M.L."/>
            <person name="Peterson D.G."/>
        </authorList>
    </citation>
    <scope>NUCLEOTIDE SEQUENCE [LARGE SCALE GENOMIC DNA]</scope>
    <source>
        <strain evidence="17">BAU-BD-2019</strain>
        <tissue evidence="16">Blood</tissue>
    </source>
</reference>
<name>A0ABQ8L2S0_LABRO</name>
<keyword evidence="10" id="KW-0695">RNA-directed DNA polymerase</keyword>
<dbReference type="InterPro" id="IPR050951">
    <property type="entry name" value="Retrovirus_Pol_polyprotein"/>
</dbReference>